<feature type="non-terminal residue" evidence="1">
    <location>
        <position position="63"/>
    </location>
</feature>
<evidence type="ECO:0000313" key="1">
    <source>
        <dbReference type="EMBL" id="MCD9640836.1"/>
    </source>
</evidence>
<dbReference type="EMBL" id="JACEIK010003220">
    <property type="protein sequence ID" value="MCD9640836.1"/>
    <property type="molecule type" value="Genomic_DNA"/>
</dbReference>
<evidence type="ECO:0000313" key="2">
    <source>
        <dbReference type="Proteomes" id="UP000823775"/>
    </source>
</evidence>
<keyword evidence="2" id="KW-1185">Reference proteome</keyword>
<comment type="caution">
    <text evidence="1">The sequence shown here is derived from an EMBL/GenBank/DDBJ whole genome shotgun (WGS) entry which is preliminary data.</text>
</comment>
<feature type="non-terminal residue" evidence="1">
    <location>
        <position position="1"/>
    </location>
</feature>
<organism evidence="1 2">
    <name type="scientific">Datura stramonium</name>
    <name type="common">Jimsonweed</name>
    <name type="synonym">Common thornapple</name>
    <dbReference type="NCBI Taxonomy" id="4076"/>
    <lineage>
        <taxon>Eukaryota</taxon>
        <taxon>Viridiplantae</taxon>
        <taxon>Streptophyta</taxon>
        <taxon>Embryophyta</taxon>
        <taxon>Tracheophyta</taxon>
        <taxon>Spermatophyta</taxon>
        <taxon>Magnoliopsida</taxon>
        <taxon>eudicotyledons</taxon>
        <taxon>Gunneridae</taxon>
        <taxon>Pentapetalae</taxon>
        <taxon>asterids</taxon>
        <taxon>lamiids</taxon>
        <taxon>Solanales</taxon>
        <taxon>Solanaceae</taxon>
        <taxon>Solanoideae</taxon>
        <taxon>Datureae</taxon>
        <taxon>Datura</taxon>
    </lineage>
</organism>
<sequence length="63" mass="7093">DLNDEHIAGVKVKALSAKSWIKHWHQNPVRLRDSGVSRSCFFATASVPRLEESPHLLNNVDSQ</sequence>
<name>A0ABS8V2P4_DATST</name>
<reference evidence="1 2" key="1">
    <citation type="journal article" date="2021" name="BMC Genomics">
        <title>Datura genome reveals duplications of psychoactive alkaloid biosynthetic genes and high mutation rate following tissue culture.</title>
        <authorList>
            <person name="Rajewski A."/>
            <person name="Carter-House D."/>
            <person name="Stajich J."/>
            <person name="Litt A."/>
        </authorList>
    </citation>
    <scope>NUCLEOTIDE SEQUENCE [LARGE SCALE GENOMIC DNA]</scope>
    <source>
        <strain evidence="1">AR-01</strain>
    </source>
</reference>
<dbReference type="Proteomes" id="UP000823775">
    <property type="component" value="Unassembled WGS sequence"/>
</dbReference>
<protein>
    <submittedName>
        <fullName evidence="1">Uncharacterized protein</fullName>
    </submittedName>
</protein>
<gene>
    <name evidence="1" type="ORF">HAX54_026541</name>
</gene>
<accession>A0ABS8V2P4</accession>
<proteinExistence type="predicted"/>